<evidence type="ECO:0000256" key="10">
    <source>
        <dbReference type="ARBA" id="ARBA00023170"/>
    </source>
</evidence>
<reference evidence="20" key="1">
    <citation type="submission" date="2020-10" db="EMBL/GenBank/DDBJ databases">
        <title>Chromosome-scale genome assembly of the Allis shad, Alosa alosa.</title>
        <authorList>
            <person name="Margot Z."/>
            <person name="Christophe K."/>
            <person name="Cabau C."/>
            <person name="Louis A."/>
            <person name="Berthelot C."/>
            <person name="Parey E."/>
            <person name="Roest Crollius H."/>
            <person name="Montfort J."/>
            <person name="Robinson-Rechavi M."/>
            <person name="Bucao C."/>
            <person name="Bouchez O."/>
            <person name="Gislard M."/>
            <person name="Lluch J."/>
            <person name="Milhes M."/>
            <person name="Lampietro C."/>
            <person name="Lopez Roques C."/>
            <person name="Donnadieu C."/>
            <person name="Braasch I."/>
            <person name="Desvignes T."/>
            <person name="Postlethwait J."/>
            <person name="Bobe J."/>
            <person name="Guiguen Y."/>
        </authorList>
    </citation>
    <scope>NUCLEOTIDE SEQUENCE</scope>
    <source>
        <strain evidence="20">M-15738</strain>
        <tissue evidence="20">Blood</tissue>
    </source>
</reference>
<evidence type="ECO:0000256" key="11">
    <source>
        <dbReference type="ARBA" id="ARBA00023180"/>
    </source>
</evidence>
<feature type="region of interest" description="Disordered" evidence="17">
    <location>
        <begin position="270"/>
        <end position="295"/>
    </location>
</feature>
<feature type="transmembrane region" description="Helical" evidence="18">
    <location>
        <begin position="93"/>
        <end position="119"/>
    </location>
</feature>
<evidence type="ECO:0000313" key="20">
    <source>
        <dbReference type="EMBL" id="KAG5262222.1"/>
    </source>
</evidence>
<keyword evidence="21" id="KW-1185">Reference proteome</keyword>
<feature type="transmembrane region" description="Helical" evidence="18">
    <location>
        <begin position="131"/>
        <end position="152"/>
    </location>
</feature>
<dbReference type="GO" id="GO:0005886">
    <property type="term" value="C:plasma membrane"/>
    <property type="evidence" value="ECO:0007669"/>
    <property type="project" value="UniProtKB-SubCell"/>
</dbReference>
<dbReference type="EMBL" id="JADWDJ010000023">
    <property type="protein sequence ID" value="KAG5262222.1"/>
    <property type="molecule type" value="Genomic_DNA"/>
</dbReference>
<dbReference type="Proteomes" id="UP000823561">
    <property type="component" value="Chromosome 23"/>
</dbReference>
<dbReference type="GO" id="GO:0008188">
    <property type="term" value="F:neuropeptide receptor activity"/>
    <property type="evidence" value="ECO:0007669"/>
    <property type="project" value="TreeGrafter"/>
</dbReference>
<dbReference type="GO" id="GO:0015054">
    <property type="term" value="F:gastrin receptor activity"/>
    <property type="evidence" value="ECO:0007669"/>
    <property type="project" value="InterPro"/>
</dbReference>
<dbReference type="SMART" id="SM01381">
    <property type="entry name" value="7TM_GPCR_Srsx"/>
    <property type="match status" value="1"/>
</dbReference>
<keyword evidence="7 18" id="KW-0472">Membrane</keyword>
<dbReference type="PANTHER" id="PTHR24238">
    <property type="entry name" value="G-PROTEIN COUPLED RECEPTOR"/>
    <property type="match status" value="1"/>
</dbReference>
<comment type="caution">
    <text evidence="20">The sequence shown here is derived from an EMBL/GenBank/DDBJ whole genome shotgun (WGS) entry which is preliminary data.</text>
</comment>
<keyword evidence="4 16" id="KW-0812">Transmembrane</keyword>
<feature type="transmembrane region" description="Helical" evidence="18">
    <location>
        <begin position="173"/>
        <end position="194"/>
    </location>
</feature>
<evidence type="ECO:0000256" key="17">
    <source>
        <dbReference type="SAM" id="MobiDB-lite"/>
    </source>
</evidence>
<feature type="compositionally biased region" description="Gly residues" evidence="17">
    <location>
        <begin position="281"/>
        <end position="291"/>
    </location>
</feature>
<comment type="similarity">
    <text evidence="16">Belongs to the G-protein coupled receptor 1 family.</text>
</comment>
<dbReference type="InterPro" id="IPR000276">
    <property type="entry name" value="GPCR_Rhodpsn"/>
</dbReference>
<feature type="domain" description="G-protein coupled receptors family 1 profile" evidence="19">
    <location>
        <begin position="73"/>
        <end position="403"/>
    </location>
</feature>
<feature type="region of interest" description="Disordered" evidence="17">
    <location>
        <begin position="314"/>
        <end position="333"/>
    </location>
</feature>
<feature type="transmembrane region" description="Helical" evidence="18">
    <location>
        <begin position="344"/>
        <end position="363"/>
    </location>
</feature>
<evidence type="ECO:0000256" key="15">
    <source>
        <dbReference type="ARBA" id="ARBA00031093"/>
    </source>
</evidence>
<feature type="transmembrane region" description="Helical" evidence="18">
    <location>
        <begin position="383"/>
        <end position="406"/>
    </location>
</feature>
<evidence type="ECO:0000259" key="19">
    <source>
        <dbReference type="PROSITE" id="PS50262"/>
    </source>
</evidence>
<evidence type="ECO:0000256" key="18">
    <source>
        <dbReference type="SAM" id="Phobius"/>
    </source>
</evidence>
<keyword evidence="9" id="KW-1015">Disulfide bond</keyword>
<sequence length="466" mass="51095">MDFLQLNVTVSTLLEFIKTPINGSEQAIKASVEVNNATCCNASLIPRPRAGQKEMDSVRILLYTLIFLLSVFGNLLIIAVLTLNKRMRTVTNCFLLSLAVSDLMLAIFCMPFTLIPNLLQDFIFGAAMCKIVTYFMGISVSISTFSLVAIAIERYSAICNPLKSRSWQTRSHAYKVIAATWVVSVIIMVPYPVFSQLVPFRKANNSTGHMCRLDWPRGHVEQTWYILLLLVLFLIPGVVMMIAYGLISRELYRGIQFELEQKNEASGMKNGLNGVVSPSGSGSGSGSGGTGSDESDGCYIQVPKKGAAVAGNSMKLSPLTAPPRAPERPRSNTSEAKLLAKKRVIRMLLVIVAMFFICWMPLYSVNTWKAFDLRSAHRALSGAPISLIHLLSYTSACVNPIIYCFMNKRFRKALLSTCAGCLCRRALPCPGHGASRKGRGPDDDVTVMTTGMSKVSYMSVSTVIPP</sequence>
<dbReference type="PROSITE" id="PS50262">
    <property type="entry name" value="G_PROTEIN_RECEP_F1_2"/>
    <property type="match status" value="1"/>
</dbReference>
<dbReference type="AlphaFoldDB" id="A0AAV6FM96"/>
<evidence type="ECO:0000256" key="9">
    <source>
        <dbReference type="ARBA" id="ARBA00023157"/>
    </source>
</evidence>
<keyword evidence="12 16" id="KW-0807">Transducer</keyword>
<evidence type="ECO:0000256" key="12">
    <source>
        <dbReference type="ARBA" id="ARBA00023224"/>
    </source>
</evidence>
<accession>A0AAV6FM96</accession>
<evidence type="ECO:0000256" key="6">
    <source>
        <dbReference type="ARBA" id="ARBA00023040"/>
    </source>
</evidence>
<evidence type="ECO:0000256" key="16">
    <source>
        <dbReference type="RuleBase" id="RU000688"/>
    </source>
</evidence>
<feature type="transmembrane region" description="Helical" evidence="18">
    <location>
        <begin position="60"/>
        <end position="81"/>
    </location>
</feature>
<keyword evidence="5 18" id="KW-1133">Transmembrane helix</keyword>
<keyword evidence="3" id="KW-1003">Cell membrane</keyword>
<keyword evidence="11" id="KW-0325">Glycoprotein</keyword>
<dbReference type="InterPro" id="IPR017452">
    <property type="entry name" value="GPCR_Rhodpsn_7TM"/>
</dbReference>
<dbReference type="InterPro" id="IPR009126">
    <property type="entry name" value="Cholcskin_rcpt"/>
</dbReference>
<evidence type="ECO:0000256" key="7">
    <source>
        <dbReference type="ARBA" id="ARBA00023136"/>
    </source>
</evidence>
<gene>
    <name evidence="20" type="ORF">AALO_G00293540</name>
</gene>
<organism evidence="20 21">
    <name type="scientific">Alosa alosa</name>
    <name type="common">allis shad</name>
    <dbReference type="NCBI Taxonomy" id="278164"/>
    <lineage>
        <taxon>Eukaryota</taxon>
        <taxon>Metazoa</taxon>
        <taxon>Chordata</taxon>
        <taxon>Craniata</taxon>
        <taxon>Vertebrata</taxon>
        <taxon>Euteleostomi</taxon>
        <taxon>Actinopterygii</taxon>
        <taxon>Neopterygii</taxon>
        <taxon>Teleostei</taxon>
        <taxon>Clupei</taxon>
        <taxon>Clupeiformes</taxon>
        <taxon>Clupeoidei</taxon>
        <taxon>Clupeidae</taxon>
        <taxon>Alosa</taxon>
    </lineage>
</organism>
<evidence type="ECO:0000256" key="1">
    <source>
        <dbReference type="ARBA" id="ARBA00004651"/>
    </source>
</evidence>
<dbReference type="SUPFAM" id="SSF81321">
    <property type="entry name" value="Family A G protein-coupled receptor-like"/>
    <property type="match status" value="1"/>
</dbReference>
<keyword evidence="8" id="KW-0564">Palmitate</keyword>
<dbReference type="Gene3D" id="1.20.1070.10">
    <property type="entry name" value="Rhodopsin 7-helix transmembrane proteins"/>
    <property type="match status" value="1"/>
</dbReference>
<evidence type="ECO:0000256" key="2">
    <source>
        <dbReference type="ARBA" id="ARBA00019090"/>
    </source>
</evidence>
<evidence type="ECO:0000256" key="14">
    <source>
        <dbReference type="ARBA" id="ARBA00025402"/>
    </source>
</evidence>
<evidence type="ECO:0000313" key="21">
    <source>
        <dbReference type="Proteomes" id="UP000823561"/>
    </source>
</evidence>
<evidence type="ECO:0000256" key="8">
    <source>
        <dbReference type="ARBA" id="ARBA00023139"/>
    </source>
</evidence>
<evidence type="ECO:0000256" key="4">
    <source>
        <dbReference type="ARBA" id="ARBA00022692"/>
    </source>
</evidence>
<dbReference type="PRINTS" id="PR00237">
    <property type="entry name" value="GPCRRHODOPSN"/>
</dbReference>
<feature type="transmembrane region" description="Helical" evidence="18">
    <location>
        <begin position="224"/>
        <end position="247"/>
    </location>
</feature>
<dbReference type="InterPro" id="IPR000314">
    <property type="entry name" value="Gastrin_rcpt"/>
</dbReference>
<evidence type="ECO:0000256" key="5">
    <source>
        <dbReference type="ARBA" id="ARBA00022989"/>
    </source>
</evidence>
<dbReference type="PRINTS" id="PR00527">
    <property type="entry name" value="GASTRINR"/>
</dbReference>
<proteinExistence type="inferred from homology"/>
<keyword evidence="13" id="KW-0449">Lipoprotein</keyword>
<dbReference type="PANTHER" id="PTHR24238:SF79">
    <property type="entry name" value="GASTRIN_CHOLECYSTOKININ TYPE B RECEPTOR"/>
    <property type="match status" value="1"/>
</dbReference>
<comment type="function">
    <text evidence="14">Receptor for gastrin and cholecystokinin. The CCK-B receptors occur throughout the central nervous system where they modulate anxiety, analgesia, arousal, and neuroleptic activity. This receptor mediates its action by association with G proteins that activate a phosphatidylinositol-calcium second messenger system.</text>
</comment>
<comment type="subcellular location">
    <subcellularLocation>
        <location evidence="1">Cell membrane</location>
        <topology evidence="1">Multi-pass membrane protein</topology>
    </subcellularLocation>
</comment>
<name>A0AAV6FM96_9TELE</name>
<dbReference type="PROSITE" id="PS00237">
    <property type="entry name" value="G_PROTEIN_RECEP_F1_1"/>
    <property type="match status" value="1"/>
</dbReference>
<keyword evidence="6 16" id="KW-0297">G-protein coupled receptor</keyword>
<dbReference type="Pfam" id="PF00001">
    <property type="entry name" value="7tm_1"/>
    <property type="match status" value="1"/>
</dbReference>
<evidence type="ECO:0000256" key="3">
    <source>
        <dbReference type="ARBA" id="ARBA00022475"/>
    </source>
</evidence>
<protein>
    <recommendedName>
        <fullName evidence="2">Gastrin/cholecystokinin type B receptor</fullName>
    </recommendedName>
    <alternativeName>
        <fullName evidence="15">Cholecystokinin-2 receptor</fullName>
    </alternativeName>
</protein>
<dbReference type="PRINTS" id="PR01822">
    <property type="entry name" value="CCYSTOKININR"/>
</dbReference>
<keyword evidence="10 16" id="KW-0675">Receptor</keyword>
<evidence type="ECO:0000256" key="13">
    <source>
        <dbReference type="ARBA" id="ARBA00023288"/>
    </source>
</evidence>